<keyword evidence="1" id="KW-1133">Transmembrane helix</keyword>
<proteinExistence type="predicted"/>
<dbReference type="Proteomes" id="UP000242864">
    <property type="component" value="Chromosome"/>
</dbReference>
<dbReference type="Pfam" id="PF13349">
    <property type="entry name" value="DUF4097"/>
    <property type="match status" value="1"/>
</dbReference>
<feature type="domain" description="DUF4097" evidence="2">
    <location>
        <begin position="46"/>
        <end position="280"/>
    </location>
</feature>
<feature type="transmembrane region" description="Helical" evidence="1">
    <location>
        <begin position="6"/>
        <end position="26"/>
    </location>
</feature>
<evidence type="ECO:0000313" key="3">
    <source>
        <dbReference type="EMBL" id="ARJ50194.1"/>
    </source>
</evidence>
<gene>
    <name evidence="3" type="ORF">B5P37_02075</name>
</gene>
<sequence length="280" mass="31585">MRKLFIFGLSCFVIAFILGTVVWFLFEKNQQSIEHIDKSFDKNEVTQLVINVDATNIKLVESDRFRIRYKGKQKMKLSKQSQVLTLAEMNRSNIRMPNLNPFNNFEGQLEIGIPSSNLKELNVTSSFGMVDIKGVKIDKATFWNGESGEMDIDESELTHSKISANESLINIRNSRIDQSEVSLDSGKINGEKSSLKNSLFKLNKGSIHLSEMMTNCDFKSSVKDGDIYLGYDQVPQNVLLALNPENGQAVINNRQIHKGKNGTGEHKVELYTTRGDITVE</sequence>
<dbReference type="InterPro" id="IPR025164">
    <property type="entry name" value="Toastrack_DUF4097"/>
</dbReference>
<name>A0AAC9RRB4_9STAP</name>
<dbReference type="RefSeq" id="WP_085236617.1">
    <property type="nucleotide sequence ID" value="NZ_CP020773.1"/>
</dbReference>
<evidence type="ECO:0000259" key="2">
    <source>
        <dbReference type="Pfam" id="PF13349"/>
    </source>
</evidence>
<dbReference type="KEGG" id="slz:B5P37_02075"/>
<keyword evidence="4" id="KW-1185">Reference proteome</keyword>
<reference evidence="3 4" key="1">
    <citation type="submission" date="2017-04" db="EMBL/GenBank/DDBJ databases">
        <authorList>
            <person name="Veseli I.A."/>
            <person name="Tang C."/>
            <person name="Pombert J.-F."/>
        </authorList>
    </citation>
    <scope>NUCLEOTIDE SEQUENCE [LARGE SCALE GENOMIC DNA]</scope>
    <source>
        <strain evidence="3 4">ATCC 700373</strain>
    </source>
</reference>
<dbReference type="Gene3D" id="2.160.20.120">
    <property type="match status" value="1"/>
</dbReference>
<dbReference type="AlphaFoldDB" id="A0AAC9RRB4"/>
<accession>A0AAC9RRB4</accession>
<organism evidence="3 4">
    <name type="scientific">Staphylococcus lutrae</name>
    <dbReference type="NCBI Taxonomy" id="155085"/>
    <lineage>
        <taxon>Bacteria</taxon>
        <taxon>Bacillati</taxon>
        <taxon>Bacillota</taxon>
        <taxon>Bacilli</taxon>
        <taxon>Bacillales</taxon>
        <taxon>Staphylococcaceae</taxon>
        <taxon>Staphylococcus</taxon>
    </lineage>
</organism>
<keyword evidence="1" id="KW-0472">Membrane</keyword>
<dbReference type="EMBL" id="CP020773">
    <property type="protein sequence ID" value="ARJ50194.1"/>
    <property type="molecule type" value="Genomic_DNA"/>
</dbReference>
<evidence type="ECO:0000313" key="4">
    <source>
        <dbReference type="Proteomes" id="UP000242864"/>
    </source>
</evidence>
<keyword evidence="1" id="KW-0812">Transmembrane</keyword>
<evidence type="ECO:0000256" key="1">
    <source>
        <dbReference type="SAM" id="Phobius"/>
    </source>
</evidence>
<protein>
    <recommendedName>
        <fullName evidence="2">DUF4097 domain-containing protein</fullName>
    </recommendedName>
</protein>